<dbReference type="InterPro" id="IPR016032">
    <property type="entry name" value="Sig_transdc_resp-reg_C-effctor"/>
</dbReference>
<sequence length="216" mass="24318">MDSRRSSPPQHDRAPRIYVVDDDEAVRVSLRWLLESVGHQVDVFSNGREFLSGADPEIPGCLLLDIRMPYMGGFELQESMRAAGFRLPIIFLTAHGDIPMTVRAMKGGAYDFLEKPYNDQDLIDKVADALKVGLREYRQAQADSQTQDLLKQLSAREREVFDLLIEGKASKVIAAELNISYKTVEVHRAHIREKLGATSLAELVRLGMRGTPQHEE</sequence>
<dbReference type="InterPro" id="IPR001789">
    <property type="entry name" value="Sig_transdc_resp-reg_receiver"/>
</dbReference>
<dbReference type="RefSeq" id="WP_051890081.1">
    <property type="nucleotide sequence ID" value="NZ_CP184470.1"/>
</dbReference>
<accession>A0A228HTZ8</accession>
<evidence type="ECO:0000259" key="8">
    <source>
        <dbReference type="PROSITE" id="PS50110"/>
    </source>
</evidence>
<dbReference type="InterPro" id="IPR011006">
    <property type="entry name" value="CheY-like_superfamily"/>
</dbReference>
<dbReference type="GeneID" id="99664471"/>
<evidence type="ECO:0000256" key="1">
    <source>
        <dbReference type="ARBA" id="ARBA00022553"/>
    </source>
</evidence>
<dbReference type="PROSITE" id="PS50110">
    <property type="entry name" value="RESPONSE_REGULATORY"/>
    <property type="match status" value="1"/>
</dbReference>
<dbReference type="EMBL" id="NKFA01000032">
    <property type="protein sequence ID" value="OXI33607.1"/>
    <property type="molecule type" value="Genomic_DNA"/>
</dbReference>
<dbReference type="PANTHER" id="PTHR44688">
    <property type="entry name" value="DNA-BINDING TRANSCRIPTIONAL ACTIVATOR DEVR_DOSR"/>
    <property type="match status" value="1"/>
</dbReference>
<dbReference type="SMART" id="SM00448">
    <property type="entry name" value="REC"/>
    <property type="match status" value="1"/>
</dbReference>
<dbReference type="GO" id="GO:0000160">
    <property type="term" value="P:phosphorelay signal transduction system"/>
    <property type="evidence" value="ECO:0007669"/>
    <property type="project" value="UniProtKB-KW"/>
</dbReference>
<reference evidence="9 10" key="2">
    <citation type="submission" date="2017-08" db="EMBL/GenBank/DDBJ databases">
        <title>WGS of novel Burkholderia cepaca complex species.</title>
        <authorList>
            <person name="Lipuma J."/>
            <person name="Spilker T."/>
        </authorList>
    </citation>
    <scope>NUCLEOTIDE SEQUENCE [LARGE SCALE GENOMIC DNA]</scope>
    <source>
        <strain evidence="9 10">AU17325</strain>
    </source>
</reference>
<dbReference type="FunFam" id="3.40.50.2300:FF:000018">
    <property type="entry name" value="DNA-binding transcriptional regulator NtrC"/>
    <property type="match status" value="1"/>
</dbReference>
<dbReference type="GO" id="GO:0006355">
    <property type="term" value="P:regulation of DNA-templated transcription"/>
    <property type="evidence" value="ECO:0007669"/>
    <property type="project" value="InterPro"/>
</dbReference>
<dbReference type="PROSITE" id="PS00622">
    <property type="entry name" value="HTH_LUXR_1"/>
    <property type="match status" value="1"/>
</dbReference>
<dbReference type="Proteomes" id="UP000214600">
    <property type="component" value="Unassembled WGS sequence"/>
</dbReference>
<keyword evidence="3" id="KW-0805">Transcription regulation</keyword>
<evidence type="ECO:0000313" key="9">
    <source>
        <dbReference type="EMBL" id="OXI33607.1"/>
    </source>
</evidence>
<protein>
    <submittedName>
        <fullName evidence="9">DNA-binding response regulator</fullName>
    </submittedName>
</protein>
<dbReference type="Gene3D" id="1.10.10.10">
    <property type="entry name" value="Winged helix-like DNA-binding domain superfamily/Winged helix DNA-binding domain"/>
    <property type="match status" value="1"/>
</dbReference>
<feature type="domain" description="Response regulatory" evidence="8">
    <location>
        <begin position="16"/>
        <end position="130"/>
    </location>
</feature>
<proteinExistence type="predicted"/>
<gene>
    <name evidence="9" type="ORF">CFB84_38420</name>
</gene>
<evidence type="ECO:0000256" key="6">
    <source>
        <dbReference type="PROSITE-ProRule" id="PRU00169"/>
    </source>
</evidence>
<dbReference type="PRINTS" id="PR00038">
    <property type="entry name" value="HTHLUXR"/>
</dbReference>
<feature type="modified residue" description="4-aspartylphosphate" evidence="6">
    <location>
        <position position="65"/>
    </location>
</feature>
<evidence type="ECO:0000313" key="10">
    <source>
        <dbReference type="Proteomes" id="UP000214600"/>
    </source>
</evidence>
<dbReference type="AlphaFoldDB" id="A0A228HTZ8"/>
<dbReference type="SMART" id="SM00421">
    <property type="entry name" value="HTH_LUXR"/>
    <property type="match status" value="1"/>
</dbReference>
<evidence type="ECO:0000259" key="7">
    <source>
        <dbReference type="PROSITE" id="PS50043"/>
    </source>
</evidence>
<comment type="caution">
    <text evidence="9">The sequence shown here is derived from an EMBL/GenBank/DDBJ whole genome shotgun (WGS) entry which is preliminary data.</text>
</comment>
<feature type="domain" description="HTH luxR-type" evidence="7">
    <location>
        <begin position="146"/>
        <end position="211"/>
    </location>
</feature>
<keyword evidence="5" id="KW-0804">Transcription</keyword>
<keyword evidence="2" id="KW-0902">Two-component regulatory system</keyword>
<dbReference type="GO" id="GO:0003677">
    <property type="term" value="F:DNA binding"/>
    <property type="evidence" value="ECO:0007669"/>
    <property type="project" value="UniProtKB-KW"/>
</dbReference>
<dbReference type="InterPro" id="IPR036388">
    <property type="entry name" value="WH-like_DNA-bd_sf"/>
</dbReference>
<organism evidence="9 10">
    <name type="scientific">Burkholderia aenigmatica</name>
    <dbReference type="NCBI Taxonomy" id="2015348"/>
    <lineage>
        <taxon>Bacteria</taxon>
        <taxon>Pseudomonadati</taxon>
        <taxon>Pseudomonadota</taxon>
        <taxon>Betaproteobacteria</taxon>
        <taxon>Burkholderiales</taxon>
        <taxon>Burkholderiaceae</taxon>
        <taxon>Burkholderia</taxon>
        <taxon>Burkholderia cepacia complex</taxon>
    </lineage>
</organism>
<evidence type="ECO:0000256" key="5">
    <source>
        <dbReference type="ARBA" id="ARBA00023163"/>
    </source>
</evidence>
<dbReference type="Pfam" id="PF00196">
    <property type="entry name" value="GerE"/>
    <property type="match status" value="1"/>
</dbReference>
<dbReference type="CDD" id="cd17537">
    <property type="entry name" value="REC_FixJ"/>
    <property type="match status" value="1"/>
</dbReference>
<dbReference type="SUPFAM" id="SSF52172">
    <property type="entry name" value="CheY-like"/>
    <property type="match status" value="1"/>
</dbReference>
<dbReference type="Gene3D" id="3.40.50.2300">
    <property type="match status" value="1"/>
</dbReference>
<reference evidence="10" key="1">
    <citation type="submission" date="2017-06" db="EMBL/GenBank/DDBJ databases">
        <authorList>
            <person name="LiPuma J."/>
            <person name="Spilker T."/>
        </authorList>
    </citation>
    <scope>NUCLEOTIDE SEQUENCE [LARGE SCALE GENOMIC DNA]</scope>
    <source>
        <strain evidence="10">AU17325</strain>
    </source>
</reference>
<dbReference type="PROSITE" id="PS50043">
    <property type="entry name" value="HTH_LUXR_2"/>
    <property type="match status" value="1"/>
</dbReference>
<dbReference type="OrthoDB" id="9802186at2"/>
<evidence type="ECO:0000256" key="3">
    <source>
        <dbReference type="ARBA" id="ARBA00023015"/>
    </source>
</evidence>
<dbReference type="PANTHER" id="PTHR44688:SF16">
    <property type="entry name" value="DNA-BINDING TRANSCRIPTIONAL ACTIVATOR DEVR_DOSR"/>
    <property type="match status" value="1"/>
</dbReference>
<keyword evidence="1 6" id="KW-0597">Phosphoprotein</keyword>
<keyword evidence="4 9" id="KW-0238">DNA-binding</keyword>
<evidence type="ECO:0000256" key="4">
    <source>
        <dbReference type="ARBA" id="ARBA00023125"/>
    </source>
</evidence>
<name>A0A228HTZ8_9BURK</name>
<dbReference type="SUPFAM" id="SSF46894">
    <property type="entry name" value="C-terminal effector domain of the bipartite response regulators"/>
    <property type="match status" value="1"/>
</dbReference>
<dbReference type="InterPro" id="IPR000792">
    <property type="entry name" value="Tscrpt_reg_LuxR_C"/>
</dbReference>
<dbReference type="Pfam" id="PF00072">
    <property type="entry name" value="Response_reg"/>
    <property type="match status" value="1"/>
</dbReference>
<evidence type="ECO:0000256" key="2">
    <source>
        <dbReference type="ARBA" id="ARBA00023012"/>
    </source>
</evidence>
<dbReference type="CDD" id="cd06170">
    <property type="entry name" value="LuxR_C_like"/>
    <property type="match status" value="1"/>
</dbReference>